<evidence type="ECO:0000313" key="2">
    <source>
        <dbReference type="EMBL" id="MDG4476853.1"/>
    </source>
</evidence>
<dbReference type="RefSeq" id="WP_307633818.1">
    <property type="nucleotide sequence ID" value="NZ_JAPHEH010000001.1"/>
</dbReference>
<name>A0A9X4MI96_9BACT</name>
<reference evidence="2" key="2">
    <citation type="submission" date="2022-10" db="EMBL/GenBank/DDBJ databases">
        <authorList>
            <person name="Aronson H.S."/>
        </authorList>
    </citation>
    <scope>NUCLEOTIDE SEQUENCE</scope>
    <source>
        <strain evidence="2">RS19-109</strain>
    </source>
</reference>
<sequence>MYTLVWTSGFTRSARKFLTQHQHLREKFAAILSDLERDPFQPHLRYHHLGGKLQGVQAISITSSYRLTLTILISEQEIILLDVGSHDEVYR</sequence>
<organism evidence="2 3">
    <name type="scientific">Thiovibrio frasassiensis</name>
    <dbReference type="NCBI Taxonomy" id="2984131"/>
    <lineage>
        <taxon>Bacteria</taxon>
        <taxon>Pseudomonadati</taxon>
        <taxon>Thermodesulfobacteriota</taxon>
        <taxon>Desulfobulbia</taxon>
        <taxon>Desulfobulbales</taxon>
        <taxon>Thiovibrionaceae</taxon>
        <taxon>Thiovibrio</taxon>
    </lineage>
</organism>
<dbReference type="Gene3D" id="3.30.2310.20">
    <property type="entry name" value="RelE-like"/>
    <property type="match status" value="1"/>
</dbReference>
<accession>A0A9X4MI96</accession>
<keyword evidence="3" id="KW-1185">Reference proteome</keyword>
<dbReference type="InterPro" id="IPR035093">
    <property type="entry name" value="RelE/ParE_toxin_dom_sf"/>
</dbReference>
<reference evidence="2" key="1">
    <citation type="journal article" date="2022" name="bioRxiv">
        <title>Thiovibrio frasassiensisgen. nov., sp. nov., an autotrophic, elemental sulfur disproportionating bacterium isolated from sulfidic karst sediment, and proposal of Thiovibrionaceae fam. nov.</title>
        <authorList>
            <person name="Aronson H."/>
            <person name="Thomas C."/>
            <person name="Bhattacharyya M."/>
            <person name="Eckstein S."/>
            <person name="Jensen S."/>
            <person name="Barco R."/>
            <person name="Macalady J."/>
            <person name="Amend J."/>
        </authorList>
    </citation>
    <scope>NUCLEOTIDE SEQUENCE</scope>
    <source>
        <strain evidence="2">RS19-109</strain>
    </source>
</reference>
<dbReference type="InterPro" id="IPR007712">
    <property type="entry name" value="RelE/ParE_toxin"/>
</dbReference>
<proteinExistence type="predicted"/>
<comment type="caution">
    <text evidence="2">The sequence shown here is derived from an EMBL/GenBank/DDBJ whole genome shotgun (WGS) entry which is preliminary data.</text>
</comment>
<protein>
    <submittedName>
        <fullName evidence="2">Type II toxin-antitoxin system mRNA interferase toxin, RelE/StbE family</fullName>
    </submittedName>
</protein>
<evidence type="ECO:0000256" key="1">
    <source>
        <dbReference type="ARBA" id="ARBA00022649"/>
    </source>
</evidence>
<dbReference type="EMBL" id="JAPHEH010000001">
    <property type="protein sequence ID" value="MDG4476853.1"/>
    <property type="molecule type" value="Genomic_DNA"/>
</dbReference>
<dbReference type="NCBIfam" id="TIGR02385">
    <property type="entry name" value="RelE_StbE"/>
    <property type="match status" value="1"/>
</dbReference>
<dbReference type="AlphaFoldDB" id="A0A9X4MI96"/>
<gene>
    <name evidence="2" type="ORF">OLX77_11880</name>
</gene>
<dbReference type="SUPFAM" id="SSF143011">
    <property type="entry name" value="RelE-like"/>
    <property type="match status" value="1"/>
</dbReference>
<dbReference type="Proteomes" id="UP001154240">
    <property type="component" value="Unassembled WGS sequence"/>
</dbReference>
<keyword evidence="1" id="KW-1277">Toxin-antitoxin system</keyword>
<evidence type="ECO:0000313" key="3">
    <source>
        <dbReference type="Proteomes" id="UP001154240"/>
    </source>
</evidence>